<evidence type="ECO:0000313" key="2">
    <source>
        <dbReference type="EMBL" id="AHZ68069.1"/>
    </source>
</evidence>
<dbReference type="KEGG" id="pman:OU5_0990"/>
<name>A0A024E548_9PSED</name>
<gene>
    <name evidence="2" type="ORF">OU5_0990</name>
</gene>
<feature type="region of interest" description="Disordered" evidence="1">
    <location>
        <begin position="1"/>
        <end position="30"/>
    </location>
</feature>
<organism evidence="2 3">
    <name type="scientific">Pseudomonas mandelii JR-1</name>
    <dbReference type="NCBI Taxonomy" id="1147786"/>
    <lineage>
        <taxon>Bacteria</taxon>
        <taxon>Pseudomonadati</taxon>
        <taxon>Pseudomonadota</taxon>
        <taxon>Gammaproteobacteria</taxon>
        <taxon>Pseudomonadales</taxon>
        <taxon>Pseudomonadaceae</taxon>
        <taxon>Pseudomonas</taxon>
    </lineage>
</organism>
<evidence type="ECO:0000256" key="1">
    <source>
        <dbReference type="SAM" id="MobiDB-lite"/>
    </source>
</evidence>
<feature type="compositionally biased region" description="Basic residues" evidence="1">
    <location>
        <begin position="1"/>
        <end position="18"/>
    </location>
</feature>
<proteinExistence type="predicted"/>
<reference evidence="2 3" key="1">
    <citation type="journal article" date="2012" name="J. Bacteriol.">
        <title>Genome sequence of cold-adapted Pseudomonas mandelii strain JR-1.</title>
        <authorList>
            <person name="Jang S.H."/>
            <person name="Kim J."/>
            <person name="Kim J."/>
            <person name="Hong S."/>
            <person name="Lee C."/>
        </authorList>
    </citation>
    <scope>NUCLEOTIDE SEQUENCE [LARGE SCALE GENOMIC DNA]</scope>
    <source>
        <strain evidence="2 3">JR-1</strain>
    </source>
</reference>
<protein>
    <submittedName>
        <fullName evidence="2">Uncharacterized protein</fullName>
    </submittedName>
</protein>
<dbReference type="HOGENOM" id="CLU_3156825_0_0_6"/>
<dbReference type="Proteomes" id="UP000026913">
    <property type="component" value="Chromosome"/>
</dbReference>
<accession>A0A024E548</accession>
<sequence>MHCKRQGAQGRRHARRHGGLCTQGDGGGHANTHLILLLLRIRIIRNGN</sequence>
<dbReference type="EMBL" id="CP005960">
    <property type="protein sequence ID" value="AHZ68069.1"/>
    <property type="molecule type" value="Genomic_DNA"/>
</dbReference>
<evidence type="ECO:0000313" key="3">
    <source>
        <dbReference type="Proteomes" id="UP000026913"/>
    </source>
</evidence>
<dbReference type="AlphaFoldDB" id="A0A024E548"/>